<reference evidence="6 7" key="1">
    <citation type="submission" date="2022-03" db="EMBL/GenBank/DDBJ databases">
        <title>Novel taxa within the pig intestine.</title>
        <authorList>
            <person name="Wylensek D."/>
            <person name="Bishof K."/>
            <person name="Afrizal A."/>
            <person name="Clavel T."/>
        </authorList>
    </citation>
    <scope>NUCLEOTIDE SEQUENCE [LARGE SCALE GENOMIC DNA]</scope>
    <source>
        <strain evidence="6 7">CLA-KB-P66</strain>
    </source>
</reference>
<keyword evidence="7" id="KW-1185">Reference proteome</keyword>
<proteinExistence type="predicted"/>
<evidence type="ECO:0000313" key="6">
    <source>
        <dbReference type="EMBL" id="MDX8415294.1"/>
    </source>
</evidence>
<dbReference type="InterPro" id="IPR028082">
    <property type="entry name" value="Peripla_BP_I"/>
</dbReference>
<evidence type="ECO:0000259" key="5">
    <source>
        <dbReference type="Pfam" id="PF01094"/>
    </source>
</evidence>
<dbReference type="InterPro" id="IPR001828">
    <property type="entry name" value="ANF_lig-bd_rcpt"/>
</dbReference>
<comment type="caution">
    <text evidence="6">The sequence shown here is derived from an EMBL/GenBank/DDBJ whole genome shotgun (WGS) entry which is preliminary data.</text>
</comment>
<evidence type="ECO:0000313" key="7">
    <source>
        <dbReference type="Proteomes" id="UP001275932"/>
    </source>
</evidence>
<evidence type="ECO:0000256" key="4">
    <source>
        <dbReference type="ARBA" id="ARBA00023136"/>
    </source>
</evidence>
<dbReference type="PROSITE" id="PS51257">
    <property type="entry name" value="PROKAR_LIPOPROTEIN"/>
    <property type="match status" value="1"/>
</dbReference>
<evidence type="ECO:0000256" key="1">
    <source>
        <dbReference type="ARBA" id="ARBA00004370"/>
    </source>
</evidence>
<dbReference type="InterPro" id="IPR051010">
    <property type="entry name" value="BCAA_transport"/>
</dbReference>
<dbReference type="Proteomes" id="UP001275932">
    <property type="component" value="Unassembled WGS sequence"/>
</dbReference>
<sequence length="362" mass="39823">MKIRLPILTVLAAILFGCVSNVEKSNRQIALKAMSPIEMGVILPKSENSELAAEIKNAMTFAAEEFNSLQTKNSSKINLLFLETGNSKEELYTAIEVLKLRNADVIHAGFTKQCAFELKKFEETGALVNFFSQYPPIATQTENAVRIFLNGAQVCEEMTKKIPTAKTEEKKSEIILAEDSVLGKSCTEFLKFQTGSLNIKIFTESFSENEENFSLLAQSITNIDYVLLYAPEEKQNAILKSLSEAGFKGRIYASCALQNKGANSFKNLKIEKVKSAFELGKTNAAEFKSAYQKRFKSRPNLAAAVAYDSVKITANAILNAAKDAKAAKLLLKGKTFEGVSGKIEFDSYGDAVLPLELVNDGR</sequence>
<comment type="subcellular location">
    <subcellularLocation>
        <location evidence="1">Membrane</location>
    </subcellularLocation>
</comment>
<keyword evidence="3" id="KW-1133">Transmembrane helix</keyword>
<dbReference type="EMBL" id="JALBUT010000003">
    <property type="protein sequence ID" value="MDX8415294.1"/>
    <property type="molecule type" value="Genomic_DNA"/>
</dbReference>
<gene>
    <name evidence="6" type="ORF">MOX91_03755</name>
</gene>
<feature type="domain" description="Receptor ligand binding region" evidence="5">
    <location>
        <begin position="174"/>
        <end position="358"/>
    </location>
</feature>
<dbReference type="Gene3D" id="3.40.50.2300">
    <property type="match status" value="2"/>
</dbReference>
<evidence type="ECO:0000256" key="3">
    <source>
        <dbReference type="ARBA" id="ARBA00022989"/>
    </source>
</evidence>
<keyword evidence="4" id="KW-0472">Membrane</keyword>
<accession>A0ABU4WFH0</accession>
<name>A0ABU4WFH0_9BACT</name>
<dbReference type="Pfam" id="PF01094">
    <property type="entry name" value="ANF_receptor"/>
    <property type="match status" value="1"/>
</dbReference>
<dbReference type="RefSeq" id="WP_370396742.1">
    <property type="nucleotide sequence ID" value="NZ_JALBUT010000003.1"/>
</dbReference>
<keyword evidence="2" id="KW-0812">Transmembrane</keyword>
<dbReference type="PANTHER" id="PTHR30483:SF6">
    <property type="entry name" value="PERIPLASMIC BINDING PROTEIN OF ABC TRANSPORTER FOR NATURAL AMINO ACIDS"/>
    <property type="match status" value="1"/>
</dbReference>
<protein>
    <recommendedName>
        <fullName evidence="5">Receptor ligand binding region domain-containing protein</fullName>
    </recommendedName>
</protein>
<organism evidence="6 7">
    <name type="scientific">Intestinicryptomonas porci</name>
    <dbReference type="NCBI Taxonomy" id="2926320"/>
    <lineage>
        <taxon>Bacteria</taxon>
        <taxon>Pseudomonadati</taxon>
        <taxon>Verrucomicrobiota</taxon>
        <taxon>Opitutia</taxon>
        <taxon>Opitutales</taxon>
        <taxon>Intestinicryptomonaceae</taxon>
        <taxon>Intestinicryptomonas</taxon>
    </lineage>
</organism>
<dbReference type="PANTHER" id="PTHR30483">
    <property type="entry name" value="LEUCINE-SPECIFIC-BINDING PROTEIN"/>
    <property type="match status" value="1"/>
</dbReference>
<dbReference type="SUPFAM" id="SSF53822">
    <property type="entry name" value="Periplasmic binding protein-like I"/>
    <property type="match status" value="1"/>
</dbReference>
<evidence type="ECO:0000256" key="2">
    <source>
        <dbReference type="ARBA" id="ARBA00022692"/>
    </source>
</evidence>